<evidence type="ECO:0000313" key="11">
    <source>
        <dbReference type="Proteomes" id="UP000694388"/>
    </source>
</evidence>
<accession>A0A8C4Q0P9</accession>
<dbReference type="GeneTree" id="ENSGT00390000018016"/>
<dbReference type="Pfam" id="PF20936">
    <property type="entry name" value="GCIP_C"/>
    <property type="match status" value="1"/>
</dbReference>
<dbReference type="GO" id="GO:0005634">
    <property type="term" value="C:nucleus"/>
    <property type="evidence" value="ECO:0007669"/>
    <property type="project" value="UniProtKB-SubCell"/>
</dbReference>
<keyword evidence="7" id="KW-0175">Coiled coil</keyword>
<protein>
    <submittedName>
        <fullName evidence="10">Cyclin D-type binding-protein 1</fullName>
    </submittedName>
</protein>
<dbReference type="GO" id="GO:0005737">
    <property type="term" value="C:cytoplasm"/>
    <property type="evidence" value="ECO:0007669"/>
    <property type="project" value="UniProtKB-SubCell"/>
</dbReference>
<dbReference type="OMA" id="GASHICP"/>
<dbReference type="Proteomes" id="UP000694388">
    <property type="component" value="Unplaced"/>
</dbReference>
<evidence type="ECO:0000259" key="9">
    <source>
        <dbReference type="Pfam" id="PF20936"/>
    </source>
</evidence>
<dbReference type="Pfam" id="PF13324">
    <property type="entry name" value="GCIP_N"/>
    <property type="match status" value="1"/>
</dbReference>
<dbReference type="PANTHER" id="PTHR15492:SF1">
    <property type="entry name" value="CYCLIN-D1-BINDING PROTEIN 1"/>
    <property type="match status" value="1"/>
</dbReference>
<organism evidence="10 11">
    <name type="scientific">Eptatretus burgeri</name>
    <name type="common">Inshore hagfish</name>
    <dbReference type="NCBI Taxonomy" id="7764"/>
    <lineage>
        <taxon>Eukaryota</taxon>
        <taxon>Metazoa</taxon>
        <taxon>Chordata</taxon>
        <taxon>Craniata</taxon>
        <taxon>Vertebrata</taxon>
        <taxon>Cyclostomata</taxon>
        <taxon>Myxini</taxon>
        <taxon>Myxiniformes</taxon>
        <taxon>Myxinidae</taxon>
        <taxon>Eptatretinae</taxon>
        <taxon>Eptatretus</taxon>
    </lineage>
</organism>
<reference evidence="10" key="1">
    <citation type="submission" date="2025-05" db="UniProtKB">
        <authorList>
            <consortium name="Ensembl"/>
        </authorList>
    </citation>
    <scope>IDENTIFICATION</scope>
</reference>
<dbReference type="InterPro" id="IPR049317">
    <property type="entry name" value="GCIP-like_N"/>
</dbReference>
<evidence type="ECO:0000259" key="8">
    <source>
        <dbReference type="Pfam" id="PF13324"/>
    </source>
</evidence>
<dbReference type="Gene3D" id="1.20.1410.10">
    <property type="entry name" value="I/LWEQ domain"/>
    <property type="match status" value="1"/>
</dbReference>
<proteinExistence type="inferred from homology"/>
<name>A0A8C4Q0P9_EPTBU</name>
<evidence type="ECO:0000256" key="5">
    <source>
        <dbReference type="ARBA" id="ARBA00023242"/>
    </source>
</evidence>
<sequence length="259" mass="29003">MLVDAVQGAAIIFFSFPKPLGLTLQKRVRTAVVGMVEGILCLLGSVCDAPYHSQPQGHLTYTGSVWEACDKSVNLPRDNMEALLEILQDQLDTVQDAINEFRLVQEENDSEQLVSSLNGLVIETLDNQETYLSESDRQIMMSALSLVQMVKNTLRRLCHLVRKYGRANEPACIAQLDDIADGARAFSASVDDFLLSVYPPMEHSDLRQHAEQLADLLRNVLSIMRFSHICPEEKRPWVSILLLSINHDLEKLIQLASCP</sequence>
<comment type="similarity">
    <text evidence="3">Belongs to the CCNDBP1 family.</text>
</comment>
<evidence type="ECO:0000256" key="4">
    <source>
        <dbReference type="ARBA" id="ARBA00022490"/>
    </source>
</evidence>
<evidence type="ECO:0000256" key="2">
    <source>
        <dbReference type="ARBA" id="ARBA00004496"/>
    </source>
</evidence>
<dbReference type="InterPro" id="IPR026907">
    <property type="entry name" value="GCIP-like"/>
</dbReference>
<feature type="domain" description="Cyclin-D1-binding protein 1-like N-terminal" evidence="8">
    <location>
        <begin position="4"/>
        <end position="106"/>
    </location>
</feature>
<dbReference type="PANTHER" id="PTHR15492">
    <property type="entry name" value="CYCLIN D1-BINDING PROTEIN 1"/>
    <property type="match status" value="1"/>
</dbReference>
<keyword evidence="6" id="KW-0131">Cell cycle</keyword>
<dbReference type="AlphaFoldDB" id="A0A8C4Q0P9"/>
<dbReference type="Ensembl" id="ENSEBUT00000008741.1">
    <property type="protein sequence ID" value="ENSEBUP00000008245.1"/>
    <property type="gene ID" value="ENSEBUG00000005347.1"/>
</dbReference>
<comment type="subcellular location">
    <subcellularLocation>
        <location evidence="2">Cytoplasm</location>
    </subcellularLocation>
    <subcellularLocation>
        <location evidence="1">Nucleus</location>
    </subcellularLocation>
</comment>
<evidence type="ECO:0000256" key="3">
    <source>
        <dbReference type="ARBA" id="ARBA00008940"/>
    </source>
</evidence>
<evidence type="ECO:0000256" key="1">
    <source>
        <dbReference type="ARBA" id="ARBA00004123"/>
    </source>
</evidence>
<keyword evidence="11" id="KW-1185">Reference proteome</keyword>
<feature type="coiled-coil region" evidence="7">
    <location>
        <begin position="77"/>
        <end position="104"/>
    </location>
</feature>
<evidence type="ECO:0000256" key="6">
    <source>
        <dbReference type="ARBA" id="ARBA00023306"/>
    </source>
</evidence>
<feature type="domain" description="Cyclin-D1-binding protein 1-like C-terminal" evidence="9">
    <location>
        <begin position="124"/>
        <end position="221"/>
    </location>
</feature>
<keyword evidence="5" id="KW-0539">Nucleus</keyword>
<dbReference type="Gene3D" id="1.20.1420.10">
    <property type="entry name" value="Talin, central domain"/>
    <property type="match status" value="1"/>
</dbReference>
<evidence type="ECO:0000256" key="7">
    <source>
        <dbReference type="SAM" id="Coils"/>
    </source>
</evidence>
<evidence type="ECO:0000313" key="10">
    <source>
        <dbReference type="Ensembl" id="ENSEBUP00000008227.1"/>
    </source>
</evidence>
<keyword evidence="4" id="KW-0963">Cytoplasm</keyword>
<dbReference type="InterPro" id="IPR049318">
    <property type="entry name" value="GCIP_C"/>
</dbReference>
<dbReference type="Ensembl" id="ENSEBUT00000008722.1">
    <property type="protein sequence ID" value="ENSEBUP00000008227.1"/>
    <property type="gene ID" value="ENSEBUG00000005347.1"/>
</dbReference>